<dbReference type="AlphaFoldDB" id="A0A545AIE1"/>
<evidence type="ECO:0000256" key="1">
    <source>
        <dbReference type="SAM" id="MobiDB-lite"/>
    </source>
</evidence>
<comment type="caution">
    <text evidence="2">The sequence shown here is derived from an EMBL/GenBank/DDBJ whole genome shotgun (WGS) entry which is preliminary data.</text>
</comment>
<dbReference type="OrthoDB" id="9815923at2"/>
<reference evidence="2 3" key="1">
    <citation type="submission" date="2019-07" db="EMBL/GenBank/DDBJ databases">
        <title>Cryptosporangium phraense sp. nov., isolated from plant litter.</title>
        <authorList>
            <person name="Suriyachadkun C."/>
        </authorList>
    </citation>
    <scope>NUCLEOTIDE SEQUENCE [LARGE SCALE GENOMIC DNA]</scope>
    <source>
        <strain evidence="2 3">A-T 5661</strain>
    </source>
</reference>
<evidence type="ECO:0008006" key="4">
    <source>
        <dbReference type="Google" id="ProtNLM"/>
    </source>
</evidence>
<sequence length="389" mass="44169">MTSARANIEALVAQARSALRDERRSDAAFLFEQARRAALDSNDHRRAFQLGVSATKHWRMAAEWDRSLTMLLEILAADPAETDPQDLFEAYKQQFIFYIEVSPPGMRQIRESFARFRDSYSALRPGGPDFVYEEGKLLAAQGRFADAYDRLQIAYSRADKSDSLSIGPAWIASDCAQIAVWLDLRDEALLWIERIDEPYWDATARRHRAGRRLAVALRDRNIDDARTFLAAFDKESRGAQVRTDDSAVIRYAVASLGMDPSLGDPANPGHPANHRLNDLPERRRDRIEDRHRWAHTIVSIRLAALRYAAGMPTDEDYFCRPPHIDPAAFPARLPDEIRSRVQAARKACDDALVPAAELDTAFECEFRQRRIANLRARVEDIAQVHRIAA</sequence>
<dbReference type="InParanoid" id="A0A545AIE1"/>
<gene>
    <name evidence="2" type="ORF">FL583_31530</name>
</gene>
<protein>
    <recommendedName>
        <fullName evidence="4">Tetratricopeptide repeat protein</fullName>
    </recommendedName>
</protein>
<keyword evidence="3" id="KW-1185">Reference proteome</keyword>
<name>A0A545AIE1_9ACTN</name>
<evidence type="ECO:0000313" key="3">
    <source>
        <dbReference type="Proteomes" id="UP000317982"/>
    </source>
</evidence>
<feature type="region of interest" description="Disordered" evidence="1">
    <location>
        <begin position="260"/>
        <end position="280"/>
    </location>
</feature>
<dbReference type="EMBL" id="VIRS01000030">
    <property type="protein sequence ID" value="TQS41094.1"/>
    <property type="molecule type" value="Genomic_DNA"/>
</dbReference>
<proteinExistence type="predicted"/>
<organism evidence="2 3">
    <name type="scientific">Cryptosporangium phraense</name>
    <dbReference type="NCBI Taxonomy" id="2593070"/>
    <lineage>
        <taxon>Bacteria</taxon>
        <taxon>Bacillati</taxon>
        <taxon>Actinomycetota</taxon>
        <taxon>Actinomycetes</taxon>
        <taxon>Cryptosporangiales</taxon>
        <taxon>Cryptosporangiaceae</taxon>
        <taxon>Cryptosporangium</taxon>
    </lineage>
</organism>
<dbReference type="Proteomes" id="UP000317982">
    <property type="component" value="Unassembled WGS sequence"/>
</dbReference>
<dbReference type="RefSeq" id="WP_142708524.1">
    <property type="nucleotide sequence ID" value="NZ_VIRS01000030.1"/>
</dbReference>
<accession>A0A545AIE1</accession>
<evidence type="ECO:0000313" key="2">
    <source>
        <dbReference type="EMBL" id="TQS41094.1"/>
    </source>
</evidence>